<keyword evidence="4 6" id="KW-1133">Transmembrane helix</keyword>
<keyword evidence="5 6" id="KW-0472">Membrane</keyword>
<evidence type="ECO:0000256" key="2">
    <source>
        <dbReference type="ARBA" id="ARBA00009969"/>
    </source>
</evidence>
<dbReference type="InterPro" id="IPR007568">
    <property type="entry name" value="RTA1"/>
</dbReference>
<reference evidence="7 8" key="2">
    <citation type="journal article" date="2016" name="FEMS Yeast Res.">
        <title>Curation of the genome annotation of Pichia pastoris (Komagataella phaffii) CBS7435 from gene level to protein function.</title>
        <authorList>
            <person name="Valli M."/>
            <person name="Tatto N.E."/>
            <person name="Peymann A."/>
            <person name="Gruber C."/>
            <person name="Landes N."/>
            <person name="Ekker H."/>
            <person name="Thallinger G.G."/>
            <person name="Mattanovich D."/>
            <person name="Gasser B."/>
            <person name="Graf A.B."/>
        </authorList>
    </citation>
    <scope>GENOME REANNOTATION</scope>
    <source>
        <strain evidence="7 8">ATCC 76273 / CBS 7435 / CECT 11047 / NRRL Y-11430 / Wegner 21-1</strain>
    </source>
</reference>
<evidence type="ECO:0000256" key="4">
    <source>
        <dbReference type="ARBA" id="ARBA00022989"/>
    </source>
</evidence>
<gene>
    <name evidence="7" type="primary">RTA1</name>
    <name evidence="7" type="ordered locus">PP7435_Chr2-1036</name>
</gene>
<evidence type="ECO:0000313" key="8">
    <source>
        <dbReference type="Proteomes" id="UP000006853"/>
    </source>
</evidence>
<evidence type="ECO:0000256" key="1">
    <source>
        <dbReference type="ARBA" id="ARBA00004141"/>
    </source>
</evidence>
<name>A0A1G4KQ25_KOMPC</name>
<proteinExistence type="inferred from homology"/>
<feature type="transmembrane region" description="Helical" evidence="6">
    <location>
        <begin position="203"/>
        <end position="222"/>
    </location>
</feature>
<dbReference type="PANTHER" id="PTHR31465:SF1">
    <property type="entry name" value="PROTEIN RTA1-RELATED"/>
    <property type="match status" value="1"/>
</dbReference>
<evidence type="ECO:0000256" key="6">
    <source>
        <dbReference type="SAM" id="Phobius"/>
    </source>
</evidence>
<evidence type="ECO:0000256" key="3">
    <source>
        <dbReference type="ARBA" id="ARBA00022692"/>
    </source>
</evidence>
<comment type="similarity">
    <text evidence="2">Belongs to the lipid-translocating exporter (LTE) (TC 9.A.26.1) family.</text>
</comment>
<keyword evidence="3 6" id="KW-0812">Transmembrane</keyword>
<dbReference type="PANTHER" id="PTHR31465">
    <property type="entry name" value="PROTEIN RTA1-RELATED"/>
    <property type="match status" value="1"/>
</dbReference>
<dbReference type="EMBL" id="FR839629">
    <property type="protein sequence ID" value="SCV12093.1"/>
    <property type="molecule type" value="Genomic_DNA"/>
</dbReference>
<dbReference type="Proteomes" id="UP000006853">
    <property type="component" value="Chromosome 2"/>
</dbReference>
<comment type="subcellular location">
    <subcellularLocation>
        <location evidence="1">Membrane</location>
        <topology evidence="1">Multi-pass membrane protein</topology>
    </subcellularLocation>
</comment>
<accession>A0A1G4KQ25</accession>
<sequence length="296" mass="33074">MAFKLFNYNPSLPAAIAFAVVFGLLTLIHSFMVFHVGFKQNLTFNSGRKKRLCCIMIPFIIGLVMESVGYVARAIATQNKDSVIVYCMQSTFILIAPVLMAATLYMVFGELVKTTDTEKHICISMKYFTKILVAADIVSLLVQAAGGGLIAMDSARKWGKIIVIVGLFIQIIFFGGFFVLSILYTIQVHKHAKRHISKYSHWMLSFVVLFVTSLLILVRSVFRVVEFFGGYDGAIASNEKLIYGLDAVPILVGSVIFVFFNYSRLLCKYQTLNDGSDFLLVDKILPSEEGSQKESY</sequence>
<feature type="transmembrane region" description="Helical" evidence="6">
    <location>
        <begin position="127"/>
        <end position="152"/>
    </location>
</feature>
<keyword evidence="8" id="KW-1185">Reference proteome</keyword>
<protein>
    <submittedName>
        <fullName evidence="7">7-aminocholesterol resistance</fullName>
    </submittedName>
</protein>
<evidence type="ECO:0000256" key="5">
    <source>
        <dbReference type="ARBA" id="ARBA00023136"/>
    </source>
</evidence>
<evidence type="ECO:0000313" key="7">
    <source>
        <dbReference type="EMBL" id="SCV12093.1"/>
    </source>
</evidence>
<feature type="transmembrane region" description="Helical" evidence="6">
    <location>
        <begin position="12"/>
        <end position="31"/>
    </location>
</feature>
<feature type="transmembrane region" description="Helical" evidence="6">
    <location>
        <begin position="242"/>
        <end position="262"/>
    </location>
</feature>
<organism evidence="7 8">
    <name type="scientific">Komagataella phaffii (strain ATCC 76273 / CBS 7435 / CECT 11047 / NRRL Y-11430 / Wegner 21-1)</name>
    <name type="common">Yeast</name>
    <name type="synonym">Pichia pastoris</name>
    <dbReference type="NCBI Taxonomy" id="981350"/>
    <lineage>
        <taxon>Eukaryota</taxon>
        <taxon>Fungi</taxon>
        <taxon>Dikarya</taxon>
        <taxon>Ascomycota</taxon>
        <taxon>Saccharomycotina</taxon>
        <taxon>Pichiomycetes</taxon>
        <taxon>Pichiales</taxon>
        <taxon>Pichiaceae</taxon>
        <taxon>Komagataella</taxon>
    </lineage>
</organism>
<reference evidence="7 8" key="1">
    <citation type="journal article" date="2011" name="J. Biotechnol.">
        <title>High-quality genome sequence of Pichia pastoris CBS7435.</title>
        <authorList>
            <person name="Kuberl A."/>
            <person name="Schneider J."/>
            <person name="Thallinger G.G."/>
            <person name="Anderl I."/>
            <person name="Wibberg D."/>
            <person name="Hajek T."/>
            <person name="Jaenicke S."/>
            <person name="Brinkrolf K."/>
            <person name="Goesmann A."/>
            <person name="Szczepanowski R."/>
            <person name="Puhler A."/>
            <person name="Schwab H."/>
            <person name="Glieder A."/>
            <person name="Pichler H."/>
        </authorList>
    </citation>
    <scope>NUCLEOTIDE SEQUENCE [LARGE SCALE GENOMIC DNA]</scope>
    <source>
        <strain evidence="8">ATCC 76273 / CBS 7435 / CECT 11047 / NRRL Y-11430 / Wegner 21-1</strain>
    </source>
</reference>
<feature type="transmembrane region" description="Helical" evidence="6">
    <location>
        <begin position="52"/>
        <end position="71"/>
    </location>
</feature>
<dbReference type="AlphaFoldDB" id="A0A1G4KQ25"/>
<dbReference type="Pfam" id="PF04479">
    <property type="entry name" value="RTA1"/>
    <property type="match status" value="1"/>
</dbReference>
<dbReference type="GO" id="GO:0016020">
    <property type="term" value="C:membrane"/>
    <property type="evidence" value="ECO:0007669"/>
    <property type="project" value="UniProtKB-SubCell"/>
</dbReference>
<feature type="transmembrane region" description="Helical" evidence="6">
    <location>
        <begin position="158"/>
        <end position="183"/>
    </location>
</feature>
<feature type="transmembrane region" description="Helical" evidence="6">
    <location>
        <begin position="83"/>
        <end position="107"/>
    </location>
</feature>